<sequence length="320" mass="35079">MGLPVTLFTSEDSGAPQLPTGGNPTQAEIIAIIKACLVDGYGTKAALGWSVELEDSANAKIAFKNNIADGGSGGILVLQPDGAVAANGKIRFFGCRSFTDFDTYAQRDYYSSIQTNSYQKQWYLIGTSVSFYFVLVNSNVTTMYLSYSNEPGFFAGDIDALLPNDAGRFMVLNSFSVSDSTSTSWSTSLSNLGYDDNQALNLMFDADGHPTNTEDYYTRLPTVSNIVSLADTPDITTTLANIMVVLGSVTSQDRNGVYGKNSNLSPYLRGFLPGLVQTGYLGFKDELWPMAERDFNGVMYRAFRTRVATQFWFNLEAWYD</sequence>
<dbReference type="Proteomes" id="UP000651977">
    <property type="component" value="Unassembled WGS sequence"/>
</dbReference>
<reference evidence="2" key="1">
    <citation type="journal article" date="2019" name="Int. J. Syst. Evol. Microbiol.">
        <title>The Global Catalogue of Microorganisms (GCM) 10K type strain sequencing project: providing services to taxonomists for standard genome sequencing and annotation.</title>
        <authorList>
            <consortium name="The Broad Institute Genomics Platform"/>
            <consortium name="The Broad Institute Genome Sequencing Center for Infectious Disease"/>
            <person name="Wu L."/>
            <person name="Ma J."/>
        </authorList>
    </citation>
    <scope>NUCLEOTIDE SEQUENCE [LARGE SCALE GENOMIC DNA]</scope>
    <source>
        <strain evidence="2">CGMCC 1.10131</strain>
    </source>
</reference>
<keyword evidence="2" id="KW-1185">Reference proteome</keyword>
<protein>
    <submittedName>
        <fullName evidence="1">Uncharacterized protein</fullName>
    </submittedName>
</protein>
<proteinExistence type="predicted"/>
<accession>A0ABQ1HX16</accession>
<organism evidence="1 2">
    <name type="scientific">Agarivorans gilvus</name>
    <dbReference type="NCBI Taxonomy" id="680279"/>
    <lineage>
        <taxon>Bacteria</taxon>
        <taxon>Pseudomonadati</taxon>
        <taxon>Pseudomonadota</taxon>
        <taxon>Gammaproteobacteria</taxon>
        <taxon>Alteromonadales</taxon>
        <taxon>Alteromonadaceae</taxon>
        <taxon>Agarivorans</taxon>
    </lineage>
</organism>
<dbReference type="EMBL" id="BMDY01000003">
    <property type="protein sequence ID" value="GGA95742.1"/>
    <property type="molecule type" value="Genomic_DNA"/>
</dbReference>
<comment type="caution">
    <text evidence="1">The sequence shown here is derived from an EMBL/GenBank/DDBJ whole genome shotgun (WGS) entry which is preliminary data.</text>
</comment>
<name>A0ABQ1HX16_9ALTE</name>
<evidence type="ECO:0000313" key="2">
    <source>
        <dbReference type="Proteomes" id="UP000651977"/>
    </source>
</evidence>
<gene>
    <name evidence="1" type="ORF">GCM10007414_05700</name>
</gene>
<evidence type="ECO:0000313" key="1">
    <source>
        <dbReference type="EMBL" id="GGA95742.1"/>
    </source>
</evidence>
<dbReference type="RefSeq" id="WP_055732911.1">
    <property type="nucleotide sequence ID" value="NZ_BMDY01000003.1"/>
</dbReference>